<protein>
    <recommendedName>
        <fullName evidence="4">TPR_REGION domain-containing protein</fullName>
    </recommendedName>
</protein>
<comment type="caution">
    <text evidence="2">The sequence shown here is derived from an EMBL/GenBank/DDBJ whole genome shotgun (WGS) entry which is preliminary data.</text>
</comment>
<dbReference type="AlphaFoldDB" id="A0A6A0A4H4"/>
<dbReference type="SUPFAM" id="SSF48452">
    <property type="entry name" value="TPR-like"/>
    <property type="match status" value="1"/>
</dbReference>
<evidence type="ECO:0000313" key="2">
    <source>
        <dbReference type="EMBL" id="GFH27238.1"/>
    </source>
</evidence>
<gene>
    <name evidence="2" type="ORF">HaLaN_25529</name>
</gene>
<dbReference type="Gene3D" id="1.25.40.10">
    <property type="entry name" value="Tetratricopeptide repeat domain"/>
    <property type="match status" value="1"/>
</dbReference>
<dbReference type="Proteomes" id="UP000485058">
    <property type="component" value="Unassembled WGS sequence"/>
</dbReference>
<feature type="compositionally biased region" description="Polar residues" evidence="1">
    <location>
        <begin position="1"/>
        <end position="11"/>
    </location>
</feature>
<organism evidence="2 3">
    <name type="scientific">Haematococcus lacustris</name>
    <name type="common">Green alga</name>
    <name type="synonym">Haematococcus pluvialis</name>
    <dbReference type="NCBI Taxonomy" id="44745"/>
    <lineage>
        <taxon>Eukaryota</taxon>
        <taxon>Viridiplantae</taxon>
        <taxon>Chlorophyta</taxon>
        <taxon>core chlorophytes</taxon>
        <taxon>Chlorophyceae</taxon>
        <taxon>CS clade</taxon>
        <taxon>Chlamydomonadales</taxon>
        <taxon>Haematococcaceae</taxon>
        <taxon>Haematococcus</taxon>
    </lineage>
</organism>
<evidence type="ECO:0008006" key="4">
    <source>
        <dbReference type="Google" id="ProtNLM"/>
    </source>
</evidence>
<feature type="non-terminal residue" evidence="2">
    <location>
        <position position="87"/>
    </location>
</feature>
<accession>A0A6A0A4H4</accession>
<evidence type="ECO:0000313" key="3">
    <source>
        <dbReference type="Proteomes" id="UP000485058"/>
    </source>
</evidence>
<keyword evidence="3" id="KW-1185">Reference proteome</keyword>
<name>A0A6A0A4H4_HAELA</name>
<dbReference type="EMBL" id="BLLF01003400">
    <property type="protein sequence ID" value="GFH27238.1"/>
    <property type="molecule type" value="Genomic_DNA"/>
</dbReference>
<feature type="region of interest" description="Disordered" evidence="1">
    <location>
        <begin position="1"/>
        <end position="34"/>
    </location>
</feature>
<proteinExistence type="predicted"/>
<reference evidence="2 3" key="1">
    <citation type="submission" date="2020-02" db="EMBL/GenBank/DDBJ databases">
        <title>Draft genome sequence of Haematococcus lacustris strain NIES-144.</title>
        <authorList>
            <person name="Morimoto D."/>
            <person name="Nakagawa S."/>
            <person name="Yoshida T."/>
            <person name="Sawayama S."/>
        </authorList>
    </citation>
    <scope>NUCLEOTIDE SEQUENCE [LARGE SCALE GENOMIC DNA]</scope>
    <source>
        <strain evidence="2 3">NIES-144</strain>
    </source>
</reference>
<sequence length="87" mass="9194">MQNSSHSSAQHVDQGDLDDSGIDKPETTSAEMTQLMLTKQRGNDLFRAGQYEQAIKEYTAALKLVRALVDAQPGGAGAAGVGDEEAT</sequence>
<dbReference type="InterPro" id="IPR011990">
    <property type="entry name" value="TPR-like_helical_dom_sf"/>
</dbReference>
<evidence type="ECO:0000256" key="1">
    <source>
        <dbReference type="SAM" id="MobiDB-lite"/>
    </source>
</evidence>